<evidence type="ECO:0000256" key="2">
    <source>
        <dbReference type="SAM" id="Phobius"/>
    </source>
</evidence>
<dbReference type="InterPro" id="IPR025565">
    <property type="entry name" value="DUF4328"/>
</dbReference>
<dbReference type="OrthoDB" id="3689403at2"/>
<proteinExistence type="predicted"/>
<feature type="transmembrane region" description="Helical" evidence="2">
    <location>
        <begin position="115"/>
        <end position="140"/>
    </location>
</feature>
<feature type="transmembrane region" description="Helical" evidence="2">
    <location>
        <begin position="161"/>
        <end position="182"/>
    </location>
</feature>
<feature type="transmembrane region" description="Helical" evidence="2">
    <location>
        <begin position="72"/>
        <end position="95"/>
    </location>
</feature>
<dbReference type="AlphaFoldDB" id="A0A1Q8CVK1"/>
<sequence length="296" mass="31708">MNHRWVATVPGGARQRRPRRRLPYLGPPSYGSTPRWGFPALAWRWPTAVPGTGSHEQPPVTVDRVRSVAGHAVAMTAAVAALALLAAGGEVWRYVLLLRSRGGALSERLVATSDAVVTVAAVLAVAFAMLAAVLTVWWLLLARRVAAEGAGQGLPRPSWQVLVYLLVPGLNLAMAGVVLTELEHQVLLRSPAERPRPTRATAVWWGAWALGGVLFGLTVAWRFRDGVQAQADGVLLSAATDLAAAAVAVLTALTVRRLTALLAPVDPHRLRLLRVVRVSGAPDPELRRVRSVPSTR</sequence>
<dbReference type="RefSeq" id="WP_075124801.1">
    <property type="nucleotide sequence ID" value="NZ_MSIE01000008.1"/>
</dbReference>
<name>A0A1Q8CVK1_9PSEU</name>
<keyword evidence="2" id="KW-0812">Transmembrane</keyword>
<keyword evidence="5" id="KW-1185">Reference proteome</keyword>
<organism evidence="4 5">
    <name type="scientific">Actinophytocola xanthii</name>
    <dbReference type="NCBI Taxonomy" id="1912961"/>
    <lineage>
        <taxon>Bacteria</taxon>
        <taxon>Bacillati</taxon>
        <taxon>Actinomycetota</taxon>
        <taxon>Actinomycetes</taxon>
        <taxon>Pseudonocardiales</taxon>
        <taxon>Pseudonocardiaceae</taxon>
    </lineage>
</organism>
<feature type="transmembrane region" description="Helical" evidence="2">
    <location>
        <begin position="233"/>
        <end position="255"/>
    </location>
</feature>
<gene>
    <name evidence="4" type="ORF">BU204_07475</name>
</gene>
<dbReference type="Pfam" id="PF14219">
    <property type="entry name" value="DUF4328"/>
    <property type="match status" value="1"/>
</dbReference>
<dbReference type="STRING" id="1912961.BU204_07475"/>
<comment type="caution">
    <text evidence="4">The sequence shown here is derived from an EMBL/GenBank/DDBJ whole genome shotgun (WGS) entry which is preliminary data.</text>
</comment>
<evidence type="ECO:0000313" key="4">
    <source>
        <dbReference type="EMBL" id="OLF18366.1"/>
    </source>
</evidence>
<reference evidence="4 5" key="1">
    <citation type="submission" date="2016-12" db="EMBL/GenBank/DDBJ databases">
        <title>The draft genome sequence of Actinophytocola sp. 11-183.</title>
        <authorList>
            <person name="Wang W."/>
            <person name="Yuan L."/>
        </authorList>
    </citation>
    <scope>NUCLEOTIDE SEQUENCE [LARGE SCALE GENOMIC DNA]</scope>
    <source>
        <strain evidence="4 5">11-183</strain>
    </source>
</reference>
<evidence type="ECO:0000259" key="3">
    <source>
        <dbReference type="Pfam" id="PF14219"/>
    </source>
</evidence>
<feature type="region of interest" description="Disordered" evidence="1">
    <location>
        <begin position="1"/>
        <end position="26"/>
    </location>
</feature>
<accession>A0A1Q8CVK1</accession>
<evidence type="ECO:0000313" key="5">
    <source>
        <dbReference type="Proteomes" id="UP000185596"/>
    </source>
</evidence>
<protein>
    <recommendedName>
        <fullName evidence="3">DUF4328 domain-containing protein</fullName>
    </recommendedName>
</protein>
<keyword evidence="2" id="KW-0472">Membrane</keyword>
<keyword evidence="2" id="KW-1133">Transmembrane helix</keyword>
<dbReference type="EMBL" id="MSIE01000008">
    <property type="protein sequence ID" value="OLF18366.1"/>
    <property type="molecule type" value="Genomic_DNA"/>
</dbReference>
<feature type="domain" description="DUF4328" evidence="3">
    <location>
        <begin position="102"/>
        <end position="260"/>
    </location>
</feature>
<evidence type="ECO:0000256" key="1">
    <source>
        <dbReference type="SAM" id="MobiDB-lite"/>
    </source>
</evidence>
<dbReference type="Proteomes" id="UP000185596">
    <property type="component" value="Unassembled WGS sequence"/>
</dbReference>
<feature type="transmembrane region" description="Helical" evidence="2">
    <location>
        <begin position="202"/>
        <end position="221"/>
    </location>
</feature>